<organism evidence="3 4">
    <name type="scientific">Paenibacillus puldeungensis</name>
    <dbReference type="NCBI Taxonomy" id="696536"/>
    <lineage>
        <taxon>Bacteria</taxon>
        <taxon>Bacillati</taxon>
        <taxon>Bacillota</taxon>
        <taxon>Bacilli</taxon>
        <taxon>Bacillales</taxon>
        <taxon>Paenibacillaceae</taxon>
        <taxon>Paenibacillus</taxon>
    </lineage>
</organism>
<evidence type="ECO:0000313" key="4">
    <source>
        <dbReference type="Proteomes" id="UP001597262"/>
    </source>
</evidence>
<dbReference type="PANTHER" id="PTHR38743:SF2">
    <property type="entry name" value="DUF2185 DOMAIN-CONTAINING PROTEIN"/>
    <property type="match status" value="1"/>
</dbReference>
<name>A0ABW3S0K3_9BACL</name>
<evidence type="ECO:0000313" key="3">
    <source>
        <dbReference type="EMBL" id="MFD1177975.1"/>
    </source>
</evidence>
<gene>
    <name evidence="3" type="ORF">ACFQ3W_16930</name>
</gene>
<keyword evidence="4" id="KW-1185">Reference proteome</keyword>
<sequence length="210" mass="24620">MAWSLDSVYDRNKESPYTFYVPSKAVIDLLAVGDMVKLIFLSDEEHEEYCGERMWVEITQREGDAFVGTLANKPVYISSLQYGQEIRFTPEHICDTMYDDPESKAWDFYFDRKVVVSNDVLERREFNFMMRDEPENEQDTGWTIFSGYEDDGDNENSDNFQVISIGVILNIDDSIISFIHEEPLCAYERDFEKGIFVKVDDYDWESYLNG</sequence>
<accession>A0ABW3S0K3</accession>
<feature type="domain" description="DUF2314" evidence="2">
    <location>
        <begin position="26"/>
        <end position="100"/>
    </location>
</feature>
<dbReference type="Proteomes" id="UP001597262">
    <property type="component" value="Unassembled WGS sequence"/>
</dbReference>
<dbReference type="RefSeq" id="WP_379320423.1">
    <property type="nucleotide sequence ID" value="NZ_JBHTLM010000013.1"/>
</dbReference>
<dbReference type="InterPro" id="IPR018689">
    <property type="entry name" value="Imm33_dom"/>
</dbReference>
<feature type="domain" description="Immunity protein Imm33" evidence="1">
    <location>
        <begin position="114"/>
        <end position="199"/>
    </location>
</feature>
<dbReference type="EMBL" id="JBHTLM010000013">
    <property type="protein sequence ID" value="MFD1177975.1"/>
    <property type="molecule type" value="Genomic_DNA"/>
</dbReference>
<dbReference type="Pfam" id="PF09951">
    <property type="entry name" value="Imm33"/>
    <property type="match status" value="1"/>
</dbReference>
<dbReference type="PANTHER" id="PTHR38743">
    <property type="entry name" value="SIMILAR TO GLYOXYLASE I FAMILY PROTEIN"/>
    <property type="match status" value="1"/>
</dbReference>
<comment type="caution">
    <text evidence="3">The sequence shown here is derived from an EMBL/GenBank/DDBJ whole genome shotgun (WGS) entry which is preliminary data.</text>
</comment>
<dbReference type="InterPro" id="IPR018756">
    <property type="entry name" value="DUF2314"/>
</dbReference>
<dbReference type="Pfam" id="PF10077">
    <property type="entry name" value="DUF2314"/>
    <property type="match status" value="1"/>
</dbReference>
<evidence type="ECO:0000259" key="2">
    <source>
        <dbReference type="Pfam" id="PF10077"/>
    </source>
</evidence>
<evidence type="ECO:0000259" key="1">
    <source>
        <dbReference type="Pfam" id="PF09951"/>
    </source>
</evidence>
<proteinExistence type="predicted"/>
<reference evidence="4" key="1">
    <citation type="journal article" date="2019" name="Int. J. Syst. Evol. Microbiol.">
        <title>The Global Catalogue of Microorganisms (GCM) 10K type strain sequencing project: providing services to taxonomists for standard genome sequencing and annotation.</title>
        <authorList>
            <consortium name="The Broad Institute Genomics Platform"/>
            <consortium name="The Broad Institute Genome Sequencing Center for Infectious Disease"/>
            <person name="Wu L."/>
            <person name="Ma J."/>
        </authorList>
    </citation>
    <scope>NUCLEOTIDE SEQUENCE [LARGE SCALE GENOMIC DNA]</scope>
    <source>
        <strain evidence="4">CCUG 59189</strain>
    </source>
</reference>
<protein>
    <submittedName>
        <fullName evidence="3">DUF2185 domain-containing protein</fullName>
    </submittedName>
</protein>